<evidence type="ECO:0000256" key="1">
    <source>
        <dbReference type="SAM" id="MobiDB-lite"/>
    </source>
</evidence>
<proteinExistence type="predicted"/>
<sequence>MPIIQKIPTVSNRIHPLAIGAAGSVILLCVVATAAILGWLPGRGPSPYTAPDTSALSSAPPGAPVAVPATTRQPRVRRAAHLTSST</sequence>
<name>A0A1I7L9N8_9BURK</name>
<keyword evidence="2" id="KW-0812">Transmembrane</keyword>
<keyword evidence="4" id="KW-1185">Reference proteome</keyword>
<keyword evidence="2" id="KW-1133">Transmembrane helix</keyword>
<reference evidence="4" key="1">
    <citation type="submission" date="2016-10" db="EMBL/GenBank/DDBJ databases">
        <authorList>
            <person name="Varghese N."/>
            <person name="Submissions S."/>
        </authorList>
    </citation>
    <scope>NUCLEOTIDE SEQUENCE [LARGE SCALE GENOMIC DNA]</scope>
    <source>
        <strain evidence="4">CGMCC 1.11014</strain>
    </source>
</reference>
<dbReference type="OrthoDB" id="8759921at2"/>
<evidence type="ECO:0000313" key="4">
    <source>
        <dbReference type="Proteomes" id="UP000199391"/>
    </source>
</evidence>
<accession>A0A1I7L9N8</accession>
<feature type="region of interest" description="Disordered" evidence="1">
    <location>
        <begin position="48"/>
        <end position="86"/>
    </location>
</feature>
<dbReference type="STRING" id="1035707.SAMN05216552_102560"/>
<evidence type="ECO:0000313" key="3">
    <source>
        <dbReference type="EMBL" id="SFV06482.1"/>
    </source>
</evidence>
<dbReference type="EMBL" id="FPBO01000025">
    <property type="protein sequence ID" value="SFV06482.1"/>
    <property type="molecule type" value="Genomic_DNA"/>
</dbReference>
<organism evidence="3 4">
    <name type="scientific">Pseudoduganella namucuonensis</name>
    <dbReference type="NCBI Taxonomy" id="1035707"/>
    <lineage>
        <taxon>Bacteria</taxon>
        <taxon>Pseudomonadati</taxon>
        <taxon>Pseudomonadota</taxon>
        <taxon>Betaproteobacteria</taxon>
        <taxon>Burkholderiales</taxon>
        <taxon>Oxalobacteraceae</taxon>
        <taxon>Telluria group</taxon>
        <taxon>Pseudoduganella</taxon>
    </lineage>
</organism>
<evidence type="ECO:0000256" key="2">
    <source>
        <dbReference type="SAM" id="Phobius"/>
    </source>
</evidence>
<keyword evidence="2" id="KW-0472">Membrane</keyword>
<feature type="transmembrane region" description="Helical" evidence="2">
    <location>
        <begin position="17"/>
        <end position="40"/>
    </location>
</feature>
<protein>
    <submittedName>
        <fullName evidence="3">Uncharacterized protein</fullName>
    </submittedName>
</protein>
<gene>
    <name evidence="3" type="ORF">SAMN05216552_102560</name>
</gene>
<dbReference type="RefSeq" id="WP_093557939.1">
    <property type="nucleotide sequence ID" value="NZ_FPBO01000025.1"/>
</dbReference>
<dbReference type="Proteomes" id="UP000199391">
    <property type="component" value="Unassembled WGS sequence"/>
</dbReference>
<dbReference type="AlphaFoldDB" id="A0A1I7L9N8"/>